<proteinExistence type="predicted"/>
<feature type="domain" description="G-patch" evidence="2">
    <location>
        <begin position="419"/>
        <end position="465"/>
    </location>
</feature>
<feature type="compositionally biased region" description="Polar residues" evidence="1">
    <location>
        <begin position="221"/>
        <end position="236"/>
    </location>
</feature>
<feature type="region of interest" description="Disordered" evidence="1">
    <location>
        <begin position="438"/>
        <end position="458"/>
    </location>
</feature>
<feature type="compositionally biased region" description="Basic and acidic residues" evidence="1">
    <location>
        <begin position="265"/>
        <end position="279"/>
    </location>
</feature>
<evidence type="ECO:0000259" key="2">
    <source>
        <dbReference type="PROSITE" id="PS50174"/>
    </source>
</evidence>
<dbReference type="InterPro" id="IPR000467">
    <property type="entry name" value="G_patch_dom"/>
</dbReference>
<dbReference type="PANTHER" id="PTHR14390">
    <property type="entry name" value="G PATCH DOMAIN CONTAINING PROTEIN 3"/>
    <property type="match status" value="1"/>
</dbReference>
<dbReference type="OrthoDB" id="5842926at2759"/>
<protein>
    <submittedName>
        <fullName evidence="3">G patch domain-containing protein 3</fullName>
    </submittedName>
</protein>
<feature type="compositionally biased region" description="Basic and acidic residues" evidence="1">
    <location>
        <begin position="360"/>
        <end position="389"/>
    </location>
</feature>
<dbReference type="PROSITE" id="PS50174">
    <property type="entry name" value="G_PATCH"/>
    <property type="match status" value="1"/>
</dbReference>
<keyword evidence="4" id="KW-1185">Reference proteome</keyword>
<feature type="region of interest" description="Disordered" evidence="1">
    <location>
        <begin position="49"/>
        <end position="90"/>
    </location>
</feature>
<name>A0A6A4WZN3_AMPAM</name>
<comment type="caution">
    <text evidence="3">The sequence shown here is derived from an EMBL/GenBank/DDBJ whole genome shotgun (WGS) entry which is preliminary data.</text>
</comment>
<dbReference type="GO" id="GO:0032480">
    <property type="term" value="P:negative regulation of type I interferon production"/>
    <property type="evidence" value="ECO:0007669"/>
    <property type="project" value="InterPro"/>
</dbReference>
<dbReference type="InterPro" id="IPR040341">
    <property type="entry name" value="GPATCH3"/>
</dbReference>
<dbReference type="Pfam" id="PF01585">
    <property type="entry name" value="G-patch"/>
    <property type="match status" value="1"/>
</dbReference>
<dbReference type="GO" id="GO:0039536">
    <property type="term" value="P:negative regulation of RIG-I signaling pathway"/>
    <property type="evidence" value="ECO:0007669"/>
    <property type="project" value="InterPro"/>
</dbReference>
<evidence type="ECO:0000256" key="1">
    <source>
        <dbReference type="SAM" id="MobiDB-lite"/>
    </source>
</evidence>
<gene>
    <name evidence="3" type="primary">GPATCH3_1</name>
    <name evidence="3" type="ORF">FJT64_001953</name>
</gene>
<dbReference type="GO" id="GO:0003676">
    <property type="term" value="F:nucleic acid binding"/>
    <property type="evidence" value="ECO:0007669"/>
    <property type="project" value="InterPro"/>
</dbReference>
<dbReference type="AlphaFoldDB" id="A0A6A4WZN3"/>
<evidence type="ECO:0000313" key="3">
    <source>
        <dbReference type="EMBL" id="KAF0310759.1"/>
    </source>
</evidence>
<dbReference type="EMBL" id="VIIS01000292">
    <property type="protein sequence ID" value="KAF0310759.1"/>
    <property type="molecule type" value="Genomic_DNA"/>
</dbReference>
<sequence>MTEALDSEVICIVHNIPKTFHSRDLRNYFSQFLEKGGFTCFHYRHRPEVQQTSSDAQQPAVGGGEVTSDTIDLSAGQASGPSGGEVGTGHKSRRSHVACCATLKLPGRHLAEFLSLYHRKHWVDSGGSYLSRRCFISRLRLPPGPGGGASPAAAELQTMIEFRPPADMPRGNVGTPTAYFLAEIQKCRLPASLVKRLGLVFPRSARRRQYSSVPLDYGTAPVSSEDGTAPVSSEDLSQGDDEVRTASGAELLDRLPSRSGAAAESEEKHQPPEPPRASDETDAEETDRHEALHDDVTSQDRTKERLYEEEIELVWEKGGPGLVWYTDAVYWDQQRGDFDERTSDDWDVDMSGYEQGAGHSDMDAQQSHEMRRELRLRAGQEAESAFERGRGRRGRGRRTGDGSDSDGETSEIGAFERHTRGFGRRVLVNLGWSEGRGLGAGEGGIAEPLPNAGQTDRRGFGFVGERLQQWPERKRRAESAAGVVTTAFSDPRQTEMQETTDASLPPTHMKFRRQQE</sequence>
<feature type="compositionally biased region" description="Basic and acidic residues" evidence="1">
    <location>
        <begin position="286"/>
        <end position="303"/>
    </location>
</feature>
<feature type="region of interest" description="Disordered" evidence="1">
    <location>
        <begin position="471"/>
        <end position="516"/>
    </location>
</feature>
<feature type="region of interest" description="Disordered" evidence="1">
    <location>
        <begin position="215"/>
        <end position="303"/>
    </location>
</feature>
<feature type="compositionally biased region" description="Polar residues" evidence="1">
    <location>
        <begin position="67"/>
        <end position="80"/>
    </location>
</feature>
<dbReference type="SMART" id="SM00443">
    <property type="entry name" value="G_patch"/>
    <property type="match status" value="1"/>
</dbReference>
<dbReference type="PANTHER" id="PTHR14390:SF2">
    <property type="entry name" value="G PATCH DOMAIN-CONTAINING PROTEIN 3"/>
    <property type="match status" value="1"/>
</dbReference>
<evidence type="ECO:0000313" key="4">
    <source>
        <dbReference type="Proteomes" id="UP000440578"/>
    </source>
</evidence>
<organism evidence="3 4">
    <name type="scientific">Amphibalanus amphitrite</name>
    <name type="common">Striped barnacle</name>
    <name type="synonym">Balanus amphitrite</name>
    <dbReference type="NCBI Taxonomy" id="1232801"/>
    <lineage>
        <taxon>Eukaryota</taxon>
        <taxon>Metazoa</taxon>
        <taxon>Ecdysozoa</taxon>
        <taxon>Arthropoda</taxon>
        <taxon>Crustacea</taxon>
        <taxon>Multicrustacea</taxon>
        <taxon>Cirripedia</taxon>
        <taxon>Thoracica</taxon>
        <taxon>Thoracicalcarea</taxon>
        <taxon>Balanomorpha</taxon>
        <taxon>Balanoidea</taxon>
        <taxon>Balanidae</taxon>
        <taxon>Amphibalaninae</taxon>
        <taxon>Amphibalanus</taxon>
    </lineage>
</organism>
<dbReference type="Proteomes" id="UP000440578">
    <property type="component" value="Unassembled WGS sequence"/>
</dbReference>
<feature type="region of interest" description="Disordered" evidence="1">
    <location>
        <begin position="337"/>
        <end position="418"/>
    </location>
</feature>
<dbReference type="GO" id="GO:0045893">
    <property type="term" value="P:positive regulation of DNA-templated transcription"/>
    <property type="evidence" value="ECO:0007669"/>
    <property type="project" value="TreeGrafter"/>
</dbReference>
<accession>A0A6A4WZN3</accession>
<reference evidence="3 4" key="1">
    <citation type="submission" date="2019-07" db="EMBL/GenBank/DDBJ databases">
        <title>Draft genome assembly of a fouling barnacle, Amphibalanus amphitrite (Darwin, 1854): The first reference genome for Thecostraca.</title>
        <authorList>
            <person name="Kim W."/>
        </authorList>
    </citation>
    <scope>NUCLEOTIDE SEQUENCE [LARGE SCALE GENOMIC DNA]</scope>
    <source>
        <strain evidence="3">SNU_AA5</strain>
        <tissue evidence="3">Soma without cirri and trophi</tissue>
    </source>
</reference>